<dbReference type="OrthoDB" id="10256829at2759"/>
<name>A0A8J2NWM9_9HEXA</name>
<proteinExistence type="predicted"/>
<feature type="signal peptide" evidence="1">
    <location>
        <begin position="1"/>
        <end position="22"/>
    </location>
</feature>
<dbReference type="EMBL" id="CAJVCH010078028">
    <property type="protein sequence ID" value="CAG7721262.1"/>
    <property type="molecule type" value="Genomic_DNA"/>
</dbReference>
<evidence type="ECO:0000256" key="1">
    <source>
        <dbReference type="SAM" id="SignalP"/>
    </source>
</evidence>
<evidence type="ECO:0000313" key="3">
    <source>
        <dbReference type="Proteomes" id="UP000708208"/>
    </source>
</evidence>
<accession>A0A8J2NWM9</accession>
<dbReference type="Proteomes" id="UP000708208">
    <property type="component" value="Unassembled WGS sequence"/>
</dbReference>
<sequence length="80" mass="9256">MEFKIYRFLILLGVCSVTLSAGQRRSIPNTIASCYLNSTTYNRYTRQPMQIANLIAIVRKIEENTFNTWTPLQLSRAILK</sequence>
<evidence type="ECO:0000313" key="2">
    <source>
        <dbReference type="EMBL" id="CAG7721262.1"/>
    </source>
</evidence>
<keyword evidence="3" id="KW-1185">Reference proteome</keyword>
<feature type="chain" id="PRO_5035148987" evidence="1">
    <location>
        <begin position="23"/>
        <end position="80"/>
    </location>
</feature>
<keyword evidence="1" id="KW-0732">Signal</keyword>
<comment type="caution">
    <text evidence="2">The sequence shown here is derived from an EMBL/GenBank/DDBJ whole genome shotgun (WGS) entry which is preliminary data.</text>
</comment>
<reference evidence="2" key="1">
    <citation type="submission" date="2021-06" db="EMBL/GenBank/DDBJ databases">
        <authorList>
            <person name="Hodson N. C."/>
            <person name="Mongue J. A."/>
            <person name="Jaron S. K."/>
        </authorList>
    </citation>
    <scope>NUCLEOTIDE SEQUENCE</scope>
</reference>
<gene>
    <name evidence="2" type="ORF">AFUS01_LOCUS10488</name>
</gene>
<feature type="non-terminal residue" evidence="2">
    <location>
        <position position="1"/>
    </location>
</feature>
<dbReference type="AlphaFoldDB" id="A0A8J2NWM9"/>
<protein>
    <submittedName>
        <fullName evidence="2">Uncharacterized protein</fullName>
    </submittedName>
</protein>
<organism evidence="2 3">
    <name type="scientific">Allacma fusca</name>
    <dbReference type="NCBI Taxonomy" id="39272"/>
    <lineage>
        <taxon>Eukaryota</taxon>
        <taxon>Metazoa</taxon>
        <taxon>Ecdysozoa</taxon>
        <taxon>Arthropoda</taxon>
        <taxon>Hexapoda</taxon>
        <taxon>Collembola</taxon>
        <taxon>Symphypleona</taxon>
        <taxon>Sminthuridae</taxon>
        <taxon>Allacma</taxon>
    </lineage>
</organism>